<accession>A0A2X3AX00</accession>
<keyword evidence="1" id="KW-0732">Signal</keyword>
<feature type="chain" id="PRO_5015882675" evidence="1">
    <location>
        <begin position="25"/>
        <end position="130"/>
    </location>
</feature>
<evidence type="ECO:0000313" key="2">
    <source>
        <dbReference type="EMBL" id="SQB97358.1"/>
    </source>
</evidence>
<reference evidence="2 3" key="1">
    <citation type="submission" date="2018-06" db="EMBL/GenBank/DDBJ databases">
        <authorList>
            <consortium name="Pathogen Informatics"/>
            <person name="Doyle S."/>
        </authorList>
    </citation>
    <scope>NUCLEOTIDE SEQUENCE [LARGE SCALE GENOMIC DNA]</scope>
    <source>
        <strain evidence="2 3">NCTC13102</strain>
    </source>
</reference>
<evidence type="ECO:0000313" key="3">
    <source>
        <dbReference type="Proteomes" id="UP000250166"/>
    </source>
</evidence>
<dbReference type="EMBL" id="UAWL01000006">
    <property type="protein sequence ID" value="SQB97358.1"/>
    <property type="molecule type" value="Genomic_DNA"/>
</dbReference>
<organism evidence="2 3">
    <name type="scientific">Helicobacter fennelliae</name>
    <dbReference type="NCBI Taxonomy" id="215"/>
    <lineage>
        <taxon>Bacteria</taxon>
        <taxon>Pseudomonadati</taxon>
        <taxon>Campylobacterota</taxon>
        <taxon>Epsilonproteobacteria</taxon>
        <taxon>Campylobacterales</taxon>
        <taxon>Helicobacteraceae</taxon>
        <taxon>Helicobacter</taxon>
    </lineage>
</organism>
<evidence type="ECO:0000256" key="1">
    <source>
        <dbReference type="SAM" id="SignalP"/>
    </source>
</evidence>
<sequence length="130" mass="14525">MGFFKCHIACALAFLVAMSYVLQAQDMQKDKQEAQDFTEQKYQANQNGYTDNFDVFIQFVWVRHLLDTGYQSASNPWEDAIISAKKSSINLSAHSPANLLDSLSSDSSLDSPMDLMDLLANSQAYTITPT</sequence>
<gene>
    <name evidence="2" type="ORF">NCTC13102_00089</name>
</gene>
<name>A0A2X3AX00_9HELI</name>
<feature type="signal peptide" evidence="1">
    <location>
        <begin position="1"/>
        <end position="24"/>
    </location>
</feature>
<dbReference type="AlphaFoldDB" id="A0A2X3AX00"/>
<protein>
    <submittedName>
        <fullName evidence="2">Uncharacterized protein</fullName>
    </submittedName>
</protein>
<dbReference type="RefSeq" id="WP_112058173.1">
    <property type="nucleotide sequence ID" value="NZ_UAWL01000006.1"/>
</dbReference>
<proteinExistence type="predicted"/>
<dbReference type="Proteomes" id="UP000250166">
    <property type="component" value="Unassembled WGS sequence"/>
</dbReference>